<keyword evidence="1" id="KW-1133">Transmembrane helix</keyword>
<evidence type="ECO:0000313" key="2">
    <source>
        <dbReference type="EMBL" id="BBC77551.1"/>
    </source>
</evidence>
<dbReference type="EMBL" id="AP018506">
    <property type="protein sequence ID" value="BBC77551.1"/>
    <property type="molecule type" value="Genomic_DNA"/>
</dbReference>
<proteinExistence type="predicted"/>
<reference evidence="2" key="1">
    <citation type="submission" date="2018-02" db="EMBL/GenBank/DDBJ databases">
        <title>Evolution and diversity of non-photosynthetic diatom plastid genomes.</title>
        <authorList>
            <person name="Kamikawa R."/>
            <person name="Ishii K."/>
        </authorList>
    </citation>
    <scope>NUCLEOTIDE SEQUENCE</scope>
    <source>
        <strain evidence="2">PL1-4</strain>
    </source>
</reference>
<feature type="transmembrane region" description="Helical" evidence="1">
    <location>
        <begin position="20"/>
        <end position="39"/>
    </location>
</feature>
<keyword evidence="2" id="KW-0934">Plastid</keyword>
<gene>
    <name evidence="2" type="primary">atpG</name>
</gene>
<dbReference type="AlphaFoldDB" id="A0A2Z5ZAN6"/>
<sequence>MVFLLSIKGPNGLFDINGTLPLLGIHFLFLVLFLHSFLYKPLQEKKEQRNIYILNNFNNTVRILFLLYNKLFLYENNLNLNYYNNSRMNFYLEYIHIKLFNLKLKNLYFKLNNFYIYSFKKIFIFKKIYRTSIFLLSKILNKKIFNKLNIK</sequence>
<geneLocation type="plastid" evidence="2"/>
<keyword evidence="1" id="KW-0472">Membrane</keyword>
<keyword evidence="1" id="KW-0812">Transmembrane</keyword>
<accession>A0A2Z5ZAN6</accession>
<protein>
    <submittedName>
        <fullName evidence="2">ATP synthase CF0 B' chain subunit II</fullName>
    </submittedName>
</protein>
<organism evidence="2">
    <name type="scientific">Nitzschia sp. PL1-4</name>
    <dbReference type="NCBI Taxonomy" id="2083272"/>
    <lineage>
        <taxon>Eukaryota</taxon>
        <taxon>Sar</taxon>
        <taxon>Stramenopiles</taxon>
        <taxon>Ochrophyta</taxon>
        <taxon>Bacillariophyta</taxon>
        <taxon>Bacillariophyceae</taxon>
        <taxon>Bacillariophycidae</taxon>
        <taxon>Bacillariales</taxon>
        <taxon>Bacillariaceae</taxon>
        <taxon>Nitzschia</taxon>
    </lineage>
</organism>
<name>A0A2Z5ZAN6_9STRA</name>
<evidence type="ECO:0000256" key="1">
    <source>
        <dbReference type="SAM" id="Phobius"/>
    </source>
</evidence>